<keyword evidence="2" id="KW-1185">Reference proteome</keyword>
<comment type="caution">
    <text evidence="1">The sequence shown here is derived from an EMBL/GenBank/DDBJ whole genome shotgun (WGS) entry which is preliminary data.</text>
</comment>
<accession>A0ABU5RFE1</accession>
<dbReference type="InterPro" id="IPR056238">
    <property type="entry name" value="YunG-like"/>
</dbReference>
<organism evidence="1 2">
    <name type="scientific">Amycolatopsis heterodermiae</name>
    <dbReference type="NCBI Taxonomy" id="3110235"/>
    <lineage>
        <taxon>Bacteria</taxon>
        <taxon>Bacillati</taxon>
        <taxon>Actinomycetota</taxon>
        <taxon>Actinomycetes</taxon>
        <taxon>Pseudonocardiales</taxon>
        <taxon>Pseudonocardiaceae</taxon>
        <taxon>Amycolatopsis</taxon>
    </lineage>
</organism>
<reference evidence="1 2" key="1">
    <citation type="submission" date="2023-12" db="EMBL/GenBank/DDBJ databases">
        <title>Amycolatopsis sp. V23-08.</title>
        <authorList>
            <person name="Somphong A."/>
        </authorList>
    </citation>
    <scope>NUCLEOTIDE SEQUENCE [LARGE SCALE GENOMIC DNA]</scope>
    <source>
        <strain evidence="1 2">V23-08</strain>
    </source>
</reference>
<evidence type="ECO:0000313" key="2">
    <source>
        <dbReference type="Proteomes" id="UP001304298"/>
    </source>
</evidence>
<gene>
    <name evidence="1" type="ORF">VA596_36020</name>
</gene>
<dbReference type="EMBL" id="JAYFSI010000011">
    <property type="protein sequence ID" value="MEA5364988.1"/>
    <property type="molecule type" value="Genomic_DNA"/>
</dbReference>
<protein>
    <submittedName>
        <fullName evidence="1">Uncharacterized protein</fullName>
    </submittedName>
</protein>
<name>A0ABU5RFE1_9PSEU</name>
<proteinExistence type="predicted"/>
<sequence length="129" mass="14070">MTELEAVLRECWDERTCDPSDTWDAGNPAGGHCSVTAMAVAELLGGVLLCSEVFRPDGERAGLHYWNRLPSGLELDLTREQFRDGEHLGPVSAHAPIRRPGARMATRYDLFASRVRARLGGSVPQGIPA</sequence>
<evidence type="ECO:0000313" key="1">
    <source>
        <dbReference type="EMBL" id="MEA5364988.1"/>
    </source>
</evidence>
<dbReference type="Proteomes" id="UP001304298">
    <property type="component" value="Unassembled WGS sequence"/>
</dbReference>
<dbReference type="Pfam" id="PF24585">
    <property type="entry name" value="YunG"/>
    <property type="match status" value="1"/>
</dbReference>
<dbReference type="RefSeq" id="WP_323333175.1">
    <property type="nucleotide sequence ID" value="NZ_JAYFSI010000011.1"/>
</dbReference>